<sequence length="372" mass="39590">MSGSTYGQLFQISTWGESHGEATGVVIDGCPAGLPLSARDIQPFLDRRRPGVSPAVSSRQEADQVQILSGVFNGYTTGTPISLLIPNTDTRPEEYEQMKHCFRPGHADFSFQQKYGIRDHRGGGRSSGRETAARVAAGAVASLLLKEFGISITAFTRALGPIHLPEGEEDFAFLPRSPVSLPHEGLSSKALLLLQENRKKKDSCGGVVECHVRGLMAGLGQPVFQKLDALLSHAILSIGGIKGIEFGLGFAASSLLGSQYNDCFFADNGRIHKSSNHGGGILGGISDGDLLLFRAAVKPTPSIGLPQDTVTQTGENTVLSISGRHDPSIVPRVVSVVEAMTALTLADLLLLHASSRLDALKKIYNASFQDSF</sequence>
<keyword evidence="9 11" id="KW-0057">Aromatic amino acid biosynthesis</keyword>
<keyword evidence="5 11" id="KW-0285">Flavoprotein</keyword>
<evidence type="ECO:0000256" key="10">
    <source>
        <dbReference type="ARBA" id="ARBA00023239"/>
    </source>
</evidence>
<comment type="catalytic activity">
    <reaction evidence="11">
        <text>5-O-(1-carboxyvinyl)-3-phosphoshikimate = chorismate + phosphate</text>
        <dbReference type="Rhea" id="RHEA:21020"/>
        <dbReference type="ChEBI" id="CHEBI:29748"/>
        <dbReference type="ChEBI" id="CHEBI:43474"/>
        <dbReference type="ChEBI" id="CHEBI:57701"/>
        <dbReference type="EC" id="4.2.3.5"/>
    </reaction>
</comment>
<dbReference type="Proteomes" id="UP000434409">
    <property type="component" value="Unassembled WGS sequence"/>
</dbReference>
<dbReference type="CDD" id="cd07304">
    <property type="entry name" value="Chorismate_synthase"/>
    <property type="match status" value="1"/>
</dbReference>
<name>A0A6N7UTR2_9FIRM</name>
<dbReference type="RefSeq" id="WP_154478660.1">
    <property type="nucleotide sequence ID" value="NZ_VULY01000018.1"/>
</dbReference>
<dbReference type="NCBIfam" id="NF003793">
    <property type="entry name" value="PRK05382.1"/>
    <property type="match status" value="1"/>
</dbReference>
<keyword evidence="4 11" id="KW-0028">Amino-acid biosynthesis</keyword>
<dbReference type="InterPro" id="IPR000453">
    <property type="entry name" value="Chorismate_synth"/>
</dbReference>
<dbReference type="AlphaFoldDB" id="A0A6N7UTR2"/>
<evidence type="ECO:0000313" key="12">
    <source>
        <dbReference type="EMBL" id="MSR94798.1"/>
    </source>
</evidence>
<keyword evidence="10 11" id="KW-0456">Lyase</keyword>
<evidence type="ECO:0000256" key="3">
    <source>
        <dbReference type="ARBA" id="ARBA00013036"/>
    </source>
</evidence>
<keyword evidence="7 11" id="KW-0274">FAD</keyword>
<accession>A0A6N7UTR2</accession>
<comment type="cofactor">
    <cofactor evidence="11">
        <name>FMNH2</name>
        <dbReference type="ChEBI" id="CHEBI:57618"/>
    </cofactor>
    <text evidence="11">Reduced FMN (FMNH(2)).</text>
</comment>
<dbReference type="InterPro" id="IPR020541">
    <property type="entry name" value="Chorismate_synthase_CS"/>
</dbReference>
<keyword evidence="6 11" id="KW-0288">FMN</keyword>
<dbReference type="NCBIfam" id="TIGR00033">
    <property type="entry name" value="aroC"/>
    <property type="match status" value="1"/>
</dbReference>
<dbReference type="EC" id="4.2.3.5" evidence="3 11"/>
<evidence type="ECO:0000256" key="5">
    <source>
        <dbReference type="ARBA" id="ARBA00022630"/>
    </source>
</evidence>
<evidence type="ECO:0000313" key="13">
    <source>
        <dbReference type="Proteomes" id="UP000434409"/>
    </source>
</evidence>
<comment type="caution">
    <text evidence="12">The sequence shown here is derived from an EMBL/GenBank/DDBJ whole genome shotgun (WGS) entry which is preliminary data.</text>
</comment>
<gene>
    <name evidence="11 12" type="primary">aroC</name>
    <name evidence="12" type="ORF">FYJ34_11140</name>
</gene>
<comment type="pathway">
    <text evidence="1 11">Metabolic intermediate biosynthesis; chorismate biosynthesis; chorismate from D-erythrose 4-phosphate and phosphoenolpyruvate: step 7/7.</text>
</comment>
<dbReference type="Gene3D" id="3.60.150.10">
    <property type="entry name" value="Chorismate synthase AroC"/>
    <property type="match status" value="1"/>
</dbReference>
<evidence type="ECO:0000256" key="4">
    <source>
        <dbReference type="ARBA" id="ARBA00022605"/>
    </source>
</evidence>
<protein>
    <recommendedName>
        <fullName evidence="3 11">Chorismate synthase</fullName>
        <shortName evidence="11">CS</shortName>
        <ecNumber evidence="3 11">4.2.3.5</ecNumber>
    </recommendedName>
    <alternativeName>
        <fullName evidence="11">5-enolpyruvylshikimate-3-phosphate phospholyase</fullName>
    </alternativeName>
</protein>
<dbReference type="GO" id="GO:0009423">
    <property type="term" value="P:chorismate biosynthetic process"/>
    <property type="evidence" value="ECO:0007669"/>
    <property type="project" value="UniProtKB-UniRule"/>
</dbReference>
<evidence type="ECO:0000256" key="6">
    <source>
        <dbReference type="ARBA" id="ARBA00022643"/>
    </source>
</evidence>
<proteinExistence type="inferred from homology"/>
<feature type="binding site" evidence="11">
    <location>
        <position position="324"/>
    </location>
    <ligand>
        <name>FMN</name>
        <dbReference type="ChEBI" id="CHEBI:58210"/>
    </ligand>
</feature>
<dbReference type="SUPFAM" id="SSF103263">
    <property type="entry name" value="Chorismate synthase, AroC"/>
    <property type="match status" value="1"/>
</dbReference>
<evidence type="ECO:0000256" key="2">
    <source>
        <dbReference type="ARBA" id="ARBA00008014"/>
    </source>
</evidence>
<comment type="subunit">
    <text evidence="11">Homotetramer.</text>
</comment>
<dbReference type="GO" id="GO:0010181">
    <property type="term" value="F:FMN binding"/>
    <property type="evidence" value="ECO:0007669"/>
    <property type="project" value="TreeGrafter"/>
</dbReference>
<evidence type="ECO:0000256" key="8">
    <source>
        <dbReference type="ARBA" id="ARBA00022857"/>
    </source>
</evidence>
<dbReference type="HAMAP" id="MF_00300">
    <property type="entry name" value="Chorismate_synth"/>
    <property type="match status" value="1"/>
</dbReference>
<keyword evidence="13" id="KW-1185">Reference proteome</keyword>
<comment type="similarity">
    <text evidence="2 11">Belongs to the chorismate synthase family.</text>
</comment>
<dbReference type="InterPro" id="IPR035904">
    <property type="entry name" value="Chorismate_synth_AroC_sf"/>
</dbReference>
<feature type="binding site" evidence="11">
    <location>
        <begin position="125"/>
        <end position="127"/>
    </location>
    <ligand>
        <name>FMN</name>
        <dbReference type="ChEBI" id="CHEBI:58210"/>
    </ligand>
</feature>
<feature type="binding site" evidence="11">
    <location>
        <begin position="298"/>
        <end position="302"/>
    </location>
    <ligand>
        <name>FMN</name>
        <dbReference type="ChEBI" id="CHEBI:58210"/>
    </ligand>
</feature>
<feature type="binding site" evidence="11">
    <location>
        <position position="283"/>
    </location>
    <ligand>
        <name>FMN</name>
        <dbReference type="ChEBI" id="CHEBI:58210"/>
    </ligand>
</feature>
<dbReference type="PROSITE" id="PS00788">
    <property type="entry name" value="CHORISMATE_SYNTHASE_2"/>
    <property type="match status" value="1"/>
</dbReference>
<evidence type="ECO:0000256" key="1">
    <source>
        <dbReference type="ARBA" id="ARBA00005044"/>
    </source>
</evidence>
<dbReference type="PROSITE" id="PS00789">
    <property type="entry name" value="CHORISMATE_SYNTHASE_3"/>
    <property type="match status" value="1"/>
</dbReference>
<dbReference type="GO" id="GO:0008652">
    <property type="term" value="P:amino acid biosynthetic process"/>
    <property type="evidence" value="ECO:0007669"/>
    <property type="project" value="UniProtKB-KW"/>
</dbReference>
<evidence type="ECO:0000256" key="7">
    <source>
        <dbReference type="ARBA" id="ARBA00022827"/>
    </source>
</evidence>
<keyword evidence="8 11" id="KW-0521">NADP</keyword>
<dbReference type="GO" id="GO:0005829">
    <property type="term" value="C:cytosol"/>
    <property type="evidence" value="ECO:0007669"/>
    <property type="project" value="TreeGrafter"/>
</dbReference>
<comment type="caution">
    <text evidence="11">Lacks conserved residue(s) required for the propagation of feature annotation.</text>
</comment>
<organism evidence="12 13">
    <name type="scientific">Suipraeoptans intestinalis</name>
    <dbReference type="NCBI Taxonomy" id="2606628"/>
    <lineage>
        <taxon>Bacteria</taxon>
        <taxon>Bacillati</taxon>
        <taxon>Bacillota</taxon>
        <taxon>Clostridia</taxon>
        <taxon>Lachnospirales</taxon>
        <taxon>Lachnospiraceae</taxon>
        <taxon>Suipraeoptans</taxon>
    </lineage>
</organism>
<feature type="binding site" evidence="11">
    <location>
        <position position="48"/>
    </location>
    <ligand>
        <name>NADP(+)</name>
        <dbReference type="ChEBI" id="CHEBI:58349"/>
    </ligand>
</feature>
<evidence type="ECO:0000256" key="11">
    <source>
        <dbReference type="HAMAP-Rule" id="MF_00300"/>
    </source>
</evidence>
<dbReference type="PANTHER" id="PTHR21085:SF0">
    <property type="entry name" value="CHORISMATE SYNTHASE"/>
    <property type="match status" value="1"/>
</dbReference>
<dbReference type="PANTHER" id="PTHR21085">
    <property type="entry name" value="CHORISMATE SYNTHASE"/>
    <property type="match status" value="1"/>
</dbReference>
<reference evidence="12 13" key="1">
    <citation type="submission" date="2019-08" db="EMBL/GenBank/DDBJ databases">
        <title>In-depth cultivation of the pig gut microbiome towards novel bacterial diversity and tailored functional studies.</title>
        <authorList>
            <person name="Wylensek D."/>
            <person name="Hitch T.C.A."/>
            <person name="Clavel T."/>
        </authorList>
    </citation>
    <scope>NUCLEOTIDE SEQUENCE [LARGE SCALE GENOMIC DNA]</scope>
    <source>
        <strain evidence="12 13">68-1-5</strain>
    </source>
</reference>
<dbReference type="PIRSF" id="PIRSF001456">
    <property type="entry name" value="Chorismate_synth"/>
    <property type="match status" value="1"/>
</dbReference>
<dbReference type="Pfam" id="PF01264">
    <property type="entry name" value="Chorismate_synt"/>
    <property type="match status" value="1"/>
</dbReference>
<dbReference type="UniPathway" id="UPA00053">
    <property type="reaction ID" value="UER00090"/>
</dbReference>
<dbReference type="EMBL" id="VULY01000018">
    <property type="protein sequence ID" value="MSR94798.1"/>
    <property type="molecule type" value="Genomic_DNA"/>
</dbReference>
<comment type="function">
    <text evidence="11">Catalyzes the anti-1,4-elimination of the C-3 phosphate and the C-6 proR hydrogen from 5-enolpyruvylshikimate-3-phosphate (EPSP) to yield chorismate, which is the branch point compound that serves as the starting substrate for the three terminal pathways of aromatic amino acid biosynthesis. This reaction introduces a second double bond into the aromatic ring system.</text>
</comment>
<evidence type="ECO:0000256" key="9">
    <source>
        <dbReference type="ARBA" id="ARBA00023141"/>
    </source>
</evidence>
<dbReference type="GO" id="GO:0009073">
    <property type="term" value="P:aromatic amino acid family biosynthetic process"/>
    <property type="evidence" value="ECO:0007669"/>
    <property type="project" value="UniProtKB-KW"/>
</dbReference>
<dbReference type="GO" id="GO:0004107">
    <property type="term" value="F:chorismate synthase activity"/>
    <property type="evidence" value="ECO:0007669"/>
    <property type="project" value="UniProtKB-UniRule"/>
</dbReference>